<evidence type="ECO:0000256" key="5">
    <source>
        <dbReference type="ARBA" id="ARBA00023136"/>
    </source>
</evidence>
<sequence length="873" mass="99686">MSIRLIAALVFITLCTHHAVAQTDSTGKVKPTVEYTDNHPTYVLGGLTVDPIGNYDEEWLKGLSGLVEGNLYEIPGNEISEAVRRYWKQGLFSYVSIDIDSIKENKAYLHVALRPQPRISSIRYNGIKKTEREDLEGRIGLKEGSQLSPNTTNVVKTLIKRYFDEKGYKNAQVDIVQRDDVTSKDKIIVDINIDKQAKVKVNRIYITGVPKKQIGKLKRAMKKTHERSLVNLLRSKKFIPEKYEEDKGLLIEKMNAWGYRDALIVRDSVVNLPDNKVDVYLDLYEGQPYYIRNITWVGNTVYPSSLLQRILKMEKGDLYNQTLLNNRLQVDEDAIGNMYYDNGYVFYRLDPVEINVDGDSVDLEMRITEGQQATFNHVRISGNERVYENVIRRELMTKPGDLFSMEAIKRSLRTLANMNQFDPEALQRDLFKEIKPDQESGTVDITYPLVTKGGDQVELSAGWGQTGIIGKVGLKFTNFSMQNLFGKGNKRAGFMPQGDGQTLSLSGQTNGTYYQSYSLQFMDPWFGGKRPNQFSVSIYYSKQTDVASSYYNSNYYNNYYNYLYGYGSSGYNYTNYYDPDKYVQMLGVSIGFGKRLRWPDDNFSFMAELAYTRYMLKSWQYFLITDGNCNNINLTLSLSRTNIDNSFFPRKGSEFGLSVSLTPPYSLWSGKDYKNLATNYQSATYQAEAQEKYRWIEYHKWKMSFKGYLSLTNKVKCPVLMMRTEFGLLGSYNKYNKSPFETYYVGGDGMSGYSSGYATETIGLRGYDNGSLAGNTTNNAYAYSRMTLELRYPLMLESSTSIYALGFIEGGNAWTDVKKFNPFNMKRSAGVGVRILLPMVGLMGIDWAYGFQKYINGSKAGGSQFHFILGREF</sequence>
<comment type="subcellular location">
    <subcellularLocation>
        <location evidence="1">Membrane</location>
    </subcellularLocation>
</comment>
<dbReference type="AlphaFoldDB" id="A0A5P8EA10"/>
<feature type="chain" id="PRO_5024438106" evidence="7">
    <location>
        <begin position="22"/>
        <end position="873"/>
    </location>
</feature>
<keyword evidence="4 7" id="KW-0732">Signal</keyword>
<organism evidence="9 10">
    <name type="scientific">Pseudoprevotella muciniphila</name>
    <dbReference type="NCBI Taxonomy" id="2133944"/>
    <lineage>
        <taxon>Bacteria</taxon>
        <taxon>Pseudomonadati</taxon>
        <taxon>Bacteroidota</taxon>
        <taxon>Bacteroidia</taxon>
        <taxon>Bacteroidales</taxon>
        <taxon>Prevotellaceae</taxon>
        <taxon>Pseudoprevotella</taxon>
    </lineage>
</organism>
<dbReference type="Gene3D" id="2.40.160.50">
    <property type="entry name" value="membrane protein fhac: a member of the omp85/tpsb transporter family"/>
    <property type="match status" value="1"/>
</dbReference>
<dbReference type="Proteomes" id="UP000249375">
    <property type="component" value="Chromosome"/>
</dbReference>
<keyword evidence="6" id="KW-0998">Cell outer membrane</keyword>
<dbReference type="PIRSF" id="PIRSF006076">
    <property type="entry name" value="OM_assembly_OMP85"/>
    <property type="match status" value="1"/>
</dbReference>
<protein>
    <submittedName>
        <fullName evidence="9">Outer membrane protein assembly factor BamA</fullName>
    </submittedName>
</protein>
<dbReference type="InterPro" id="IPR039910">
    <property type="entry name" value="D15-like"/>
</dbReference>
<proteinExistence type="predicted"/>
<evidence type="ECO:0000256" key="3">
    <source>
        <dbReference type="ARBA" id="ARBA00022692"/>
    </source>
</evidence>
<dbReference type="Gene3D" id="3.10.20.310">
    <property type="entry name" value="membrane protein fhac"/>
    <property type="match status" value="4"/>
</dbReference>
<dbReference type="PANTHER" id="PTHR12815:SF47">
    <property type="entry name" value="TRANSLOCATION AND ASSEMBLY MODULE SUBUNIT TAMA"/>
    <property type="match status" value="1"/>
</dbReference>
<reference evidence="9 10" key="1">
    <citation type="submission" date="2018-11" db="EMBL/GenBank/DDBJ databases">
        <authorList>
            <person name="Na S.W."/>
            <person name="Baik M."/>
        </authorList>
    </citation>
    <scope>NUCLEOTIDE SEQUENCE [LARGE SCALE GENOMIC DNA]</scope>
    <source>
        <strain evidence="9 10">E39</strain>
    </source>
</reference>
<accession>A0A5P8EA10</accession>
<evidence type="ECO:0000256" key="6">
    <source>
        <dbReference type="ARBA" id="ARBA00023237"/>
    </source>
</evidence>
<evidence type="ECO:0000256" key="7">
    <source>
        <dbReference type="SAM" id="SignalP"/>
    </source>
</evidence>
<dbReference type="Pfam" id="PF07244">
    <property type="entry name" value="POTRA"/>
    <property type="match status" value="3"/>
</dbReference>
<keyword evidence="3" id="KW-0812">Transmembrane</keyword>
<evidence type="ECO:0000313" key="9">
    <source>
        <dbReference type="EMBL" id="QFQ13764.1"/>
    </source>
</evidence>
<dbReference type="EMBL" id="CP033459">
    <property type="protein sequence ID" value="QFQ13764.1"/>
    <property type="molecule type" value="Genomic_DNA"/>
</dbReference>
<dbReference type="PROSITE" id="PS51779">
    <property type="entry name" value="POTRA"/>
    <property type="match status" value="1"/>
</dbReference>
<keyword evidence="5" id="KW-0472">Membrane</keyword>
<feature type="signal peptide" evidence="7">
    <location>
        <begin position="1"/>
        <end position="21"/>
    </location>
</feature>
<dbReference type="GO" id="GO:0071709">
    <property type="term" value="P:membrane assembly"/>
    <property type="evidence" value="ECO:0007669"/>
    <property type="project" value="InterPro"/>
</dbReference>
<evidence type="ECO:0000313" key="10">
    <source>
        <dbReference type="Proteomes" id="UP000249375"/>
    </source>
</evidence>
<dbReference type="KEGG" id="alq:C7Y71_007945"/>
<dbReference type="OrthoDB" id="9802086at2"/>
<dbReference type="InterPro" id="IPR010827">
    <property type="entry name" value="BamA/TamA_POTRA"/>
</dbReference>
<dbReference type="PANTHER" id="PTHR12815">
    <property type="entry name" value="SORTING AND ASSEMBLY MACHINERY SAMM50 PROTEIN FAMILY MEMBER"/>
    <property type="match status" value="1"/>
</dbReference>
<evidence type="ECO:0000259" key="8">
    <source>
        <dbReference type="PROSITE" id="PS51779"/>
    </source>
</evidence>
<evidence type="ECO:0000256" key="2">
    <source>
        <dbReference type="ARBA" id="ARBA00022452"/>
    </source>
</evidence>
<keyword evidence="10" id="KW-1185">Reference proteome</keyword>
<evidence type="ECO:0000256" key="4">
    <source>
        <dbReference type="ARBA" id="ARBA00022729"/>
    </source>
</evidence>
<dbReference type="InterPro" id="IPR034746">
    <property type="entry name" value="POTRA"/>
</dbReference>
<evidence type="ECO:0000256" key="1">
    <source>
        <dbReference type="ARBA" id="ARBA00004370"/>
    </source>
</evidence>
<name>A0A5P8EA10_9BACT</name>
<feature type="domain" description="POTRA" evidence="8">
    <location>
        <begin position="289"/>
        <end position="370"/>
    </location>
</feature>
<dbReference type="GO" id="GO:0019867">
    <property type="term" value="C:outer membrane"/>
    <property type="evidence" value="ECO:0007669"/>
    <property type="project" value="InterPro"/>
</dbReference>
<gene>
    <name evidence="9" type="ORF">C7Y71_007945</name>
</gene>
<keyword evidence="2" id="KW-1134">Transmembrane beta strand</keyword>
<dbReference type="InterPro" id="IPR023707">
    <property type="entry name" value="OM_assembly_BamA"/>
</dbReference>